<dbReference type="Proteomes" id="UP001459277">
    <property type="component" value="Unassembled WGS sequence"/>
</dbReference>
<feature type="compositionally biased region" description="Acidic residues" evidence="1">
    <location>
        <begin position="170"/>
        <end position="188"/>
    </location>
</feature>
<organism evidence="2 3">
    <name type="scientific">Lithocarpus litseifolius</name>
    <dbReference type="NCBI Taxonomy" id="425828"/>
    <lineage>
        <taxon>Eukaryota</taxon>
        <taxon>Viridiplantae</taxon>
        <taxon>Streptophyta</taxon>
        <taxon>Embryophyta</taxon>
        <taxon>Tracheophyta</taxon>
        <taxon>Spermatophyta</taxon>
        <taxon>Magnoliopsida</taxon>
        <taxon>eudicotyledons</taxon>
        <taxon>Gunneridae</taxon>
        <taxon>Pentapetalae</taxon>
        <taxon>rosids</taxon>
        <taxon>fabids</taxon>
        <taxon>Fagales</taxon>
        <taxon>Fagaceae</taxon>
        <taxon>Lithocarpus</taxon>
    </lineage>
</organism>
<feature type="region of interest" description="Disordered" evidence="1">
    <location>
        <begin position="150"/>
        <end position="191"/>
    </location>
</feature>
<reference evidence="2 3" key="1">
    <citation type="submission" date="2024-01" db="EMBL/GenBank/DDBJ databases">
        <title>A telomere-to-telomere, gap-free genome of sweet tea (Lithocarpus litseifolius).</title>
        <authorList>
            <person name="Zhou J."/>
        </authorList>
    </citation>
    <scope>NUCLEOTIDE SEQUENCE [LARGE SCALE GENOMIC DNA]</scope>
    <source>
        <strain evidence="2">Zhou-2022a</strain>
        <tissue evidence="2">Leaf</tissue>
    </source>
</reference>
<gene>
    <name evidence="2" type="ORF">SO802_028464</name>
</gene>
<keyword evidence="3" id="KW-1185">Reference proteome</keyword>
<dbReference type="AlphaFoldDB" id="A0AAW2BTJ7"/>
<dbReference type="PANTHER" id="PTHR38222:SF1">
    <property type="entry name" value="TFIIS N-TERMINAL DOMAIN-CONTAINING PROTEIN"/>
    <property type="match status" value="1"/>
</dbReference>
<feature type="compositionally biased region" description="Basic and acidic residues" evidence="1">
    <location>
        <begin position="160"/>
        <end position="169"/>
    </location>
</feature>
<proteinExistence type="predicted"/>
<comment type="caution">
    <text evidence="2">The sequence shown here is derived from an EMBL/GenBank/DDBJ whole genome shotgun (WGS) entry which is preliminary data.</text>
</comment>
<name>A0AAW2BTJ7_9ROSI</name>
<protein>
    <submittedName>
        <fullName evidence="2">Uncharacterized protein</fullName>
    </submittedName>
</protein>
<dbReference type="PANTHER" id="PTHR38222">
    <property type="entry name" value="TFIIS N-TERMINAL DOMAIN-CONTAINING PROTEIN"/>
    <property type="match status" value="1"/>
</dbReference>
<evidence type="ECO:0000256" key="1">
    <source>
        <dbReference type="SAM" id="MobiDB-lite"/>
    </source>
</evidence>
<evidence type="ECO:0000313" key="2">
    <source>
        <dbReference type="EMBL" id="KAK9988225.1"/>
    </source>
</evidence>
<dbReference type="EMBL" id="JAZDWU010000010">
    <property type="protein sequence ID" value="KAK9988225.1"/>
    <property type="molecule type" value="Genomic_DNA"/>
</dbReference>
<accession>A0AAW2BTJ7</accession>
<feature type="region of interest" description="Disordered" evidence="1">
    <location>
        <begin position="19"/>
        <end position="38"/>
    </location>
</feature>
<sequence>MGELAKLKEKVKVKTKKPLFSKAKEEAEEEKEGATKEARVVQRENMLSETTICLLMERFAPWEMAKLREKGQTMFSNGSSLTNAESSQMVQAKQESSTGLVPAFSRFMRVKSPVVLYSEFSVEVLVPPLEWSGSSDSSSKACVEAEEQWWLSEGDDVDEREGGGDRDAADAEVAEGEVDVSDGGEEAGGEAGGGVVFVEEVVADGDGGDYGARVEGDDVEVEPAERDGAVGGDGRDQGVRDCEEERGVCVGEGAGESWVWVEDAEGGEIEGGEGGGDLGRRLRIVVEYVTPSWVGSNFIWPHSLIF</sequence>
<evidence type="ECO:0000313" key="3">
    <source>
        <dbReference type="Proteomes" id="UP001459277"/>
    </source>
</evidence>